<evidence type="ECO:0000313" key="2">
    <source>
        <dbReference type="Proteomes" id="UP001154329"/>
    </source>
</evidence>
<gene>
    <name evidence="1" type="ORF">APHIGO_LOCUS3855</name>
</gene>
<accession>A0A9P0IWF5</accession>
<dbReference type="AlphaFoldDB" id="A0A9P0IWF5"/>
<dbReference type="EMBL" id="OU899034">
    <property type="protein sequence ID" value="CAH1717030.1"/>
    <property type="molecule type" value="Genomic_DNA"/>
</dbReference>
<keyword evidence="2" id="KW-1185">Reference proteome</keyword>
<dbReference type="Proteomes" id="UP001154329">
    <property type="component" value="Chromosome 1"/>
</dbReference>
<evidence type="ECO:0000313" key="1">
    <source>
        <dbReference type="EMBL" id="CAH1717030.1"/>
    </source>
</evidence>
<name>A0A9P0IWF5_APHGO</name>
<reference evidence="1" key="1">
    <citation type="submission" date="2022-02" db="EMBL/GenBank/DDBJ databases">
        <authorList>
            <person name="King R."/>
        </authorList>
    </citation>
    <scope>NUCLEOTIDE SEQUENCE</scope>
</reference>
<reference evidence="1" key="2">
    <citation type="submission" date="2022-10" db="EMBL/GenBank/DDBJ databases">
        <authorList>
            <consortium name="ENA_rothamsted_submissions"/>
            <consortium name="culmorum"/>
            <person name="King R."/>
        </authorList>
    </citation>
    <scope>NUCLEOTIDE SEQUENCE</scope>
</reference>
<organism evidence="1 2">
    <name type="scientific">Aphis gossypii</name>
    <name type="common">Cotton aphid</name>
    <dbReference type="NCBI Taxonomy" id="80765"/>
    <lineage>
        <taxon>Eukaryota</taxon>
        <taxon>Metazoa</taxon>
        <taxon>Ecdysozoa</taxon>
        <taxon>Arthropoda</taxon>
        <taxon>Hexapoda</taxon>
        <taxon>Insecta</taxon>
        <taxon>Pterygota</taxon>
        <taxon>Neoptera</taxon>
        <taxon>Paraneoptera</taxon>
        <taxon>Hemiptera</taxon>
        <taxon>Sternorrhyncha</taxon>
        <taxon>Aphidomorpha</taxon>
        <taxon>Aphidoidea</taxon>
        <taxon>Aphididae</taxon>
        <taxon>Aphidini</taxon>
        <taxon>Aphis</taxon>
        <taxon>Aphis</taxon>
    </lineage>
</organism>
<protein>
    <submittedName>
        <fullName evidence="1">Uncharacterized protein</fullName>
    </submittedName>
</protein>
<proteinExistence type="predicted"/>
<sequence>MAAHPQNNNNKKNRMLGVDCHVIQSKCLRATTTPPYAPEIISVFLHIDYSANLLRMVKGVATTRKKVYTSPSTLFSHIPFFFLDVCARIYIESIFRQAKRFFFPPLLRTCPYGLTFNKYKKKKLCRYRICKTEK</sequence>